<dbReference type="Proteomes" id="UP000002333">
    <property type="component" value="Chromosome"/>
</dbReference>
<organism evidence="1 2">
    <name type="scientific">Clostridium botulinum (strain 657 / Type Ba4)</name>
    <dbReference type="NCBI Taxonomy" id="515621"/>
    <lineage>
        <taxon>Bacteria</taxon>
        <taxon>Bacillati</taxon>
        <taxon>Bacillota</taxon>
        <taxon>Clostridia</taxon>
        <taxon>Eubacteriales</taxon>
        <taxon>Clostridiaceae</taxon>
        <taxon>Clostridium</taxon>
    </lineage>
</organism>
<accession>A0A3F3ABY5</accession>
<dbReference type="EMBL" id="CP001083">
    <property type="protein sequence ID" value="ACQ53417.1"/>
    <property type="molecule type" value="Genomic_DNA"/>
</dbReference>
<dbReference type="RefSeq" id="WP_012720931.1">
    <property type="nucleotide sequence ID" value="NC_012658.1"/>
</dbReference>
<dbReference type="InterPro" id="IPR046897">
    <property type="entry name" value="ABC-3C_MC6"/>
</dbReference>
<reference evidence="2" key="2">
    <citation type="submission" date="2008-05" db="EMBL/GenBank/DDBJ databases">
        <title>Genome sequence of Clostridium botulinum Ba4 strain 657.</title>
        <authorList>
            <person name="Shrivastava S."/>
            <person name="Brown J.L."/>
            <person name="Bruce D."/>
            <person name="Detter C."/>
            <person name="Munk C."/>
            <person name="Smith L.A."/>
            <person name="Smith T.J."/>
            <person name="Sutton G."/>
            <person name="Brettin T.S."/>
        </authorList>
    </citation>
    <scope>NUCLEOTIDE SEQUENCE [LARGE SCALE GENOMIC DNA]</scope>
    <source>
        <strain evidence="2">657 / Type Ba4</strain>
    </source>
</reference>
<gene>
    <name evidence="1" type="ordered locus">CLJ_B2100</name>
</gene>
<proteinExistence type="predicted"/>
<evidence type="ECO:0000313" key="2">
    <source>
        <dbReference type="Proteomes" id="UP000002333"/>
    </source>
</evidence>
<dbReference type="AlphaFoldDB" id="A0A3F3ABY5"/>
<sequence length="77" mass="9085">MIINIDRDPKYSLYYIGGIILDLLNSNNKNLSIEIIYTKVKNIVDKNIHIDFIYYSLDWLYILSLINISENRVILCC</sequence>
<evidence type="ECO:0000313" key="1">
    <source>
        <dbReference type="EMBL" id="ACQ53417.1"/>
    </source>
</evidence>
<reference evidence="1 2" key="1">
    <citation type="journal article" date="2007" name="PLoS ONE">
        <title>Analysis of the neurotoxin complex genes in Clostridium botulinum A1-A4 and B1 strains: BoNT/A3, /Ba4 and /B1 clusters are located within plasmids.</title>
        <authorList>
            <person name="Smith T.J."/>
            <person name="Hill K.K."/>
            <person name="Foley B.T."/>
            <person name="Detter J.C."/>
            <person name="Munk A.C."/>
            <person name="Bruce D.C."/>
            <person name="Doggett N.A."/>
            <person name="Smith L.A."/>
            <person name="Marks J.D."/>
            <person name="Xie G."/>
            <person name="Brettin T.S."/>
        </authorList>
    </citation>
    <scope>NUCLEOTIDE SEQUENCE [LARGE SCALE GENOMIC DNA]</scope>
    <source>
        <strain evidence="2">657 / Type Ba4</strain>
    </source>
</reference>
<name>A0A3F3ABY5_CLOB6</name>
<protein>
    <submittedName>
        <fullName evidence="1">Uncharacterized protein</fullName>
    </submittedName>
</protein>
<dbReference type="Pfam" id="PF20293">
    <property type="entry name" value="MC6"/>
    <property type="match status" value="1"/>
</dbReference>
<dbReference type="KEGG" id="cbi:CLJ_B2100"/>